<dbReference type="RefSeq" id="WP_000155089.1">
    <property type="nucleotide sequence ID" value="NZ_CAIZBH010000220.1"/>
</dbReference>
<dbReference type="GO" id="GO:0016746">
    <property type="term" value="F:acyltransferase activity"/>
    <property type="evidence" value="ECO:0007669"/>
    <property type="project" value="UniProtKB-KW"/>
</dbReference>
<dbReference type="EMBL" id="SDIQ01000041">
    <property type="protein sequence ID" value="RXL17559.1"/>
    <property type="molecule type" value="Genomic_DNA"/>
</dbReference>
<organism evidence="3">
    <name type="scientific">Salmonella enterica</name>
    <name type="common">Salmonella choleraesuis</name>
    <dbReference type="NCBI Taxonomy" id="28901"/>
    <lineage>
        <taxon>Bacteria</taxon>
        <taxon>Pseudomonadati</taxon>
        <taxon>Pseudomonadota</taxon>
        <taxon>Gammaproteobacteria</taxon>
        <taxon>Enterobacterales</taxon>
        <taxon>Enterobacteriaceae</taxon>
        <taxon>Salmonella</taxon>
    </lineage>
</organism>
<keyword evidence="3" id="KW-0808">Transferase</keyword>
<dbReference type="Proteomes" id="UP000839900">
    <property type="component" value="Unassembled WGS sequence"/>
</dbReference>
<dbReference type="Proteomes" id="UP000885256">
    <property type="component" value="Unassembled WGS sequence"/>
</dbReference>
<evidence type="ECO:0000313" key="3">
    <source>
        <dbReference type="EMBL" id="RXL17559.1"/>
    </source>
</evidence>
<name>A0A232QZ90_SALER</name>
<reference evidence="3" key="2">
    <citation type="submission" date="2019-01" db="EMBL/GenBank/DDBJ databases">
        <title>Whole genome sequencing of Salmonella enterica.</title>
        <authorList>
            <person name="Cao G."/>
        </authorList>
    </citation>
    <scope>NUCLEOTIDE SEQUENCE [LARGE SCALE GENOMIC DNA]</scope>
    <source>
        <strain evidence="3">CFSAN074594</strain>
    </source>
</reference>
<accession>A0A232QZ90</accession>
<keyword evidence="3" id="KW-0012">Acyltransferase</keyword>
<reference evidence="2" key="1">
    <citation type="submission" date="2018-08" db="EMBL/GenBank/DDBJ databases">
        <title>Whole genome sequencing of Salmonella enterica serotype newport.</title>
        <authorList>
            <person name="Bell R."/>
        </authorList>
    </citation>
    <scope>NUCLEOTIDE SEQUENCE [LARGE SCALE GENOMIC DNA]</scope>
    <source>
        <strain evidence="2">CFSAN048053</strain>
    </source>
</reference>
<evidence type="ECO:0000313" key="2">
    <source>
        <dbReference type="EMBL" id="RIP25220.1"/>
    </source>
</evidence>
<dbReference type="NCBIfam" id="NF038232">
    <property type="entry name" value="STM3845_fam"/>
    <property type="match status" value="1"/>
</dbReference>
<dbReference type="AlphaFoldDB" id="A0A232QZ90"/>
<gene>
    <name evidence="2" type="ORF">A7D45_20405</name>
    <name evidence="3" type="ORF">EKD96_20830</name>
    <name evidence="1" type="ORF">F2D26_17680</name>
</gene>
<proteinExistence type="predicted"/>
<reference evidence="1" key="3">
    <citation type="submission" date="2019-09" db="EMBL/GenBank/DDBJ databases">
        <authorList>
            <consortium name="PulseNet: The National Subtyping Network for Foodborne Disease Surveillance"/>
            <person name="Tarr C.L."/>
            <person name="Trees E."/>
            <person name="Katz L.S."/>
            <person name="Carleton-Romer H.A."/>
            <person name="Stroika S."/>
            <person name="Kucerova Z."/>
            <person name="Roache K.F."/>
            <person name="Sabol A.L."/>
            <person name="Besser J."/>
            <person name="Gerner-Smidt P."/>
        </authorList>
    </citation>
    <scope>NUCLEOTIDE SEQUENCE [LARGE SCALE GENOMIC DNA]</scope>
    <source>
        <strain evidence="1">PNUSAS096846</strain>
    </source>
</reference>
<dbReference type="InterPro" id="IPR049725">
    <property type="entry name" value="STM3845-like"/>
</dbReference>
<protein>
    <submittedName>
        <fullName evidence="3">UDP-3-O-(3-hydroxymyristoyl)glucosamine N-acyltransferase</fullName>
    </submittedName>
</protein>
<dbReference type="Proteomes" id="UP000839536">
    <property type="component" value="Unassembled WGS sequence"/>
</dbReference>
<dbReference type="EMBL" id="QWJL01000022">
    <property type="protein sequence ID" value="RIP25220.1"/>
    <property type="molecule type" value="Genomic_DNA"/>
</dbReference>
<dbReference type="EMBL" id="AAKHLQ010000020">
    <property type="protein sequence ID" value="ECR8158106.1"/>
    <property type="molecule type" value="Genomic_DNA"/>
</dbReference>
<sequence>MTIQASVKIEDLSSSDIKKSIDTIRNIIINGINDTKKVIFICGKDKSDKESYRFKISQLLEHNTNYQLAYPEDLFEDLLEGQANNSLLSLEQQLAEAVDLIILIPESPGSFAELGAFSTRKELAEKMLVLRQNKYKADKSFINHGPIRLVRSAKGKILDIPHDFDYKNKEHFSEIIKTVKKMIPSGRRSKSINNILLYQNHILLLIYLFDELNITSIHKLMSMVLEKKLTNQELIGCKAAIHSLTRSQFIDKIGNEYILTDRGFSDVQLKYYALNEITNLRISIMNKQL</sequence>
<evidence type="ECO:0000313" key="1">
    <source>
        <dbReference type="EMBL" id="ECR8158106.1"/>
    </source>
</evidence>
<comment type="caution">
    <text evidence="3">The sequence shown here is derived from an EMBL/GenBank/DDBJ whole genome shotgun (WGS) entry which is preliminary data.</text>
</comment>